<dbReference type="CDD" id="cd14748">
    <property type="entry name" value="PBP2_UgpB"/>
    <property type="match status" value="1"/>
</dbReference>
<keyword evidence="7" id="KW-1185">Reference proteome</keyword>
<accession>A0A7K3TFU6</accession>
<name>A0A7K3TFU6_9BIFI</name>
<feature type="chain" id="PRO_5029629938" evidence="5">
    <location>
        <begin position="32"/>
        <end position="425"/>
    </location>
</feature>
<dbReference type="Gene3D" id="3.40.190.10">
    <property type="entry name" value="Periplasmic binding protein-like II"/>
    <property type="match status" value="2"/>
</dbReference>
<sequence length="425" mass="46122">MKQFTQAKALAAVAALAMALAGCGAGSSDNADEAPVTTIDKDVEITFWHAMTGAQQTTLQQLTDAFMKANPKIKVTLQNQSSYGDLQQKLTATMQSPKNLPTITQAYPGWLSQGFEDGTVVALDDYIKSSDKNLAFDDWDDVLSGLRDGVTFNGKIYGMPFNKSTEVLWYNKTLFDKLGIQVPKTYDELVAASQKIKQSENIPGLGFDSLSNFYITYLKNNGTEFDKSLDVSGAQSQAAFDWYGKGVADGTMRIAGTDKYMSGPFGSQKVGMYIGSNAGESFVKQGAAGKFEYGVAPYPAKYSLQQGTDIYMFDSATPEQRTAAFMYEKFLTSKDSQITWAVNTGYMPVRSSAIKDDKYTKSGSSIAPILADATKNLFTAPLSAGSQQAVDDTDSALEGYLANPSQNLTDVLSRYKATFDSDVKQ</sequence>
<comment type="similarity">
    <text evidence="2">Belongs to the bacterial solute-binding protein 1 family.</text>
</comment>
<evidence type="ECO:0000256" key="1">
    <source>
        <dbReference type="ARBA" id="ARBA00004196"/>
    </source>
</evidence>
<protein>
    <submittedName>
        <fullName evidence="6">Extracellular solute-binding protein</fullName>
    </submittedName>
</protein>
<dbReference type="InterPro" id="IPR050490">
    <property type="entry name" value="Bact_solute-bd_prot1"/>
</dbReference>
<gene>
    <name evidence="6" type="ORF">GFD22_02810</name>
</gene>
<evidence type="ECO:0000256" key="3">
    <source>
        <dbReference type="ARBA" id="ARBA00022448"/>
    </source>
</evidence>
<dbReference type="EMBL" id="WHZY01000003">
    <property type="protein sequence ID" value="NEG77922.1"/>
    <property type="molecule type" value="Genomic_DNA"/>
</dbReference>
<dbReference type="OrthoDB" id="358201at2"/>
<dbReference type="PROSITE" id="PS51257">
    <property type="entry name" value="PROKAR_LIPOPROTEIN"/>
    <property type="match status" value="1"/>
</dbReference>
<evidence type="ECO:0000256" key="5">
    <source>
        <dbReference type="SAM" id="SignalP"/>
    </source>
</evidence>
<dbReference type="AlphaFoldDB" id="A0A7K3TFU6"/>
<dbReference type="PANTHER" id="PTHR43649">
    <property type="entry name" value="ARABINOSE-BINDING PROTEIN-RELATED"/>
    <property type="match status" value="1"/>
</dbReference>
<evidence type="ECO:0000313" key="6">
    <source>
        <dbReference type="EMBL" id="NEG77922.1"/>
    </source>
</evidence>
<dbReference type="InterPro" id="IPR006059">
    <property type="entry name" value="SBP"/>
</dbReference>
<organism evidence="6 7">
    <name type="scientific">Bifidobacterium avesanii</name>
    <dbReference type="NCBI Taxonomy" id="1798157"/>
    <lineage>
        <taxon>Bacteria</taxon>
        <taxon>Bacillati</taxon>
        <taxon>Actinomycetota</taxon>
        <taxon>Actinomycetes</taxon>
        <taxon>Bifidobacteriales</taxon>
        <taxon>Bifidobacteriaceae</taxon>
        <taxon>Bifidobacterium</taxon>
    </lineage>
</organism>
<dbReference type="SUPFAM" id="SSF53850">
    <property type="entry name" value="Periplasmic binding protein-like II"/>
    <property type="match status" value="1"/>
</dbReference>
<dbReference type="PANTHER" id="PTHR43649:SF31">
    <property type="entry name" value="SN-GLYCEROL-3-PHOSPHATE-BINDING PERIPLASMIC PROTEIN UGPB"/>
    <property type="match status" value="1"/>
</dbReference>
<dbReference type="Proteomes" id="UP000469763">
    <property type="component" value="Unassembled WGS sequence"/>
</dbReference>
<evidence type="ECO:0000313" key="7">
    <source>
        <dbReference type="Proteomes" id="UP000469763"/>
    </source>
</evidence>
<keyword evidence="3" id="KW-0813">Transport</keyword>
<comment type="caution">
    <text evidence="6">The sequence shown here is derived from an EMBL/GenBank/DDBJ whole genome shotgun (WGS) entry which is preliminary data.</text>
</comment>
<keyword evidence="4 5" id="KW-0732">Signal</keyword>
<evidence type="ECO:0000256" key="4">
    <source>
        <dbReference type="ARBA" id="ARBA00022729"/>
    </source>
</evidence>
<reference evidence="6 7" key="1">
    <citation type="submission" date="2019-10" db="EMBL/GenBank/DDBJ databases">
        <title>Bifidobacterium from non-human primates.</title>
        <authorList>
            <person name="Modesto M."/>
        </authorList>
    </citation>
    <scope>NUCLEOTIDE SEQUENCE [LARGE SCALE GENOMIC DNA]</scope>
    <source>
        <strain evidence="6 7">TREC</strain>
    </source>
</reference>
<comment type="subcellular location">
    <subcellularLocation>
        <location evidence="1">Cell envelope</location>
    </subcellularLocation>
</comment>
<dbReference type="Pfam" id="PF13416">
    <property type="entry name" value="SBP_bac_8"/>
    <property type="match status" value="1"/>
</dbReference>
<dbReference type="RefSeq" id="WP_152350450.1">
    <property type="nucleotide sequence ID" value="NZ_WBSN01000009.1"/>
</dbReference>
<proteinExistence type="inferred from homology"/>
<feature type="signal peptide" evidence="5">
    <location>
        <begin position="1"/>
        <end position="31"/>
    </location>
</feature>
<evidence type="ECO:0000256" key="2">
    <source>
        <dbReference type="ARBA" id="ARBA00008520"/>
    </source>
</evidence>
<dbReference type="GO" id="GO:0030313">
    <property type="term" value="C:cell envelope"/>
    <property type="evidence" value="ECO:0007669"/>
    <property type="project" value="UniProtKB-SubCell"/>
</dbReference>